<keyword evidence="2" id="KW-1185">Reference proteome</keyword>
<accession>A0ACA9L4A8</accession>
<reference evidence="1" key="1">
    <citation type="submission" date="2021-06" db="EMBL/GenBank/DDBJ databases">
        <authorList>
            <person name="Kallberg Y."/>
            <person name="Tangrot J."/>
            <person name="Rosling A."/>
        </authorList>
    </citation>
    <scope>NUCLEOTIDE SEQUENCE</scope>
    <source>
        <strain evidence="1">CL356</strain>
    </source>
</reference>
<comment type="caution">
    <text evidence="1">The sequence shown here is derived from an EMBL/GenBank/DDBJ whole genome shotgun (WGS) entry which is preliminary data.</text>
</comment>
<evidence type="ECO:0000313" key="2">
    <source>
        <dbReference type="Proteomes" id="UP000789525"/>
    </source>
</evidence>
<evidence type="ECO:0000313" key="1">
    <source>
        <dbReference type="EMBL" id="CAG8508153.1"/>
    </source>
</evidence>
<dbReference type="Proteomes" id="UP000789525">
    <property type="component" value="Unassembled WGS sequence"/>
</dbReference>
<gene>
    <name evidence="1" type="ORF">ACOLOM_LOCUS3100</name>
</gene>
<protein>
    <submittedName>
        <fullName evidence="1">16160_t:CDS:1</fullName>
    </submittedName>
</protein>
<proteinExistence type="predicted"/>
<organism evidence="1 2">
    <name type="scientific">Acaulospora colombiana</name>
    <dbReference type="NCBI Taxonomy" id="27376"/>
    <lineage>
        <taxon>Eukaryota</taxon>
        <taxon>Fungi</taxon>
        <taxon>Fungi incertae sedis</taxon>
        <taxon>Mucoromycota</taxon>
        <taxon>Glomeromycotina</taxon>
        <taxon>Glomeromycetes</taxon>
        <taxon>Diversisporales</taxon>
        <taxon>Acaulosporaceae</taxon>
        <taxon>Acaulospora</taxon>
    </lineage>
</organism>
<name>A0ACA9L4A8_9GLOM</name>
<feature type="non-terminal residue" evidence="1">
    <location>
        <position position="1"/>
    </location>
</feature>
<dbReference type="EMBL" id="CAJVPT010004421">
    <property type="protein sequence ID" value="CAG8508153.1"/>
    <property type="molecule type" value="Genomic_DNA"/>
</dbReference>
<sequence>GIVSPANPTFNVVEASFQLSDSGASFIVAHPLTLPIVVKAAAEAQIPYSKIFVFGDEEIDGVQPYRTLFVDREFEPMEYTPEESRNTTAFLCYSSGTTGKNKGVETTHTNMLSIPSIIIFPIGKNLILDYHLSTAVLPHLWVNHAPPFRSNFVIIPKFDLATFCRIVQDYKVDYAHLVPPIILLLVKSPIVNEYDLSSLRTVTSGAASLSKSLMDDLYNTHKISIKEGYGSVGILLSNVEAKVISEDGQGNKYILLYDMVSYTVNGFNYNDILLDSELGHNKPGELCVRGPNVMKGYLNNKDATDSVMDKDGFFHTGDIAIMDEQENLYIVDRVKELIKYKCFQVAPAELEEILVSYPAVLDTAVVGVYCEEDATEYVLAYVVLQTGYEQSPELITKIKEYVSDRVAPHKKLKDVIFIDQIPKSASGKILRRILREKAKVEYVFPLQE</sequence>